<feature type="domain" description="EF-hand" evidence="5">
    <location>
        <begin position="53"/>
        <end position="88"/>
    </location>
</feature>
<dbReference type="InterPro" id="IPR011992">
    <property type="entry name" value="EF-hand-dom_pair"/>
</dbReference>
<dbReference type="InterPro" id="IPR018247">
    <property type="entry name" value="EF_Hand_1_Ca_BS"/>
</dbReference>
<dbReference type="GO" id="GO:0005509">
    <property type="term" value="F:calcium ion binding"/>
    <property type="evidence" value="ECO:0007669"/>
    <property type="project" value="InterPro"/>
</dbReference>
<dbReference type="FunFam" id="1.10.238.10:FF:000112">
    <property type="entry name" value="EF-hand domain family, member D2"/>
    <property type="match status" value="1"/>
</dbReference>
<dbReference type="SMART" id="SM00054">
    <property type="entry name" value="EFh"/>
    <property type="match status" value="2"/>
</dbReference>
<evidence type="ECO:0000313" key="7">
    <source>
        <dbReference type="Proteomes" id="UP000198287"/>
    </source>
</evidence>
<dbReference type="STRING" id="158441.A0A226EJE6"/>
<dbReference type="PANTHER" id="PTHR13025:SF6">
    <property type="entry name" value="EF-HAND DOMAIN-CONTAINING PROTEIN-RELATED"/>
    <property type="match status" value="1"/>
</dbReference>
<organism evidence="6 7">
    <name type="scientific">Folsomia candida</name>
    <name type="common">Springtail</name>
    <dbReference type="NCBI Taxonomy" id="158441"/>
    <lineage>
        <taxon>Eukaryota</taxon>
        <taxon>Metazoa</taxon>
        <taxon>Ecdysozoa</taxon>
        <taxon>Arthropoda</taxon>
        <taxon>Hexapoda</taxon>
        <taxon>Collembola</taxon>
        <taxon>Entomobryomorpha</taxon>
        <taxon>Isotomoidea</taxon>
        <taxon>Isotomidae</taxon>
        <taxon>Proisotominae</taxon>
        <taxon>Folsomia</taxon>
    </lineage>
</organism>
<dbReference type="PROSITE" id="PS50222">
    <property type="entry name" value="EF_HAND_2"/>
    <property type="match status" value="2"/>
</dbReference>
<dbReference type="CDD" id="cd00051">
    <property type="entry name" value="EFh"/>
    <property type="match status" value="1"/>
</dbReference>
<dbReference type="SUPFAM" id="SSF47473">
    <property type="entry name" value="EF-hand"/>
    <property type="match status" value="1"/>
</dbReference>
<keyword evidence="4" id="KW-0175">Coiled coil</keyword>
<protein>
    <submittedName>
        <fullName evidence="6">EF-hand domain-containing protein D2</fullName>
    </submittedName>
</protein>
<dbReference type="EMBL" id="LNIX01000003">
    <property type="protein sequence ID" value="OXA57843.1"/>
    <property type="molecule type" value="Genomic_DNA"/>
</dbReference>
<dbReference type="Pfam" id="PF21008">
    <property type="entry name" value="AIF-1"/>
    <property type="match status" value="1"/>
</dbReference>
<dbReference type="PROSITE" id="PS00018">
    <property type="entry name" value="EF_HAND_1"/>
    <property type="match status" value="1"/>
</dbReference>
<feature type="domain" description="EF-hand" evidence="5">
    <location>
        <begin position="89"/>
        <end position="124"/>
    </location>
</feature>
<dbReference type="OrthoDB" id="6572480at2759"/>
<reference evidence="6 7" key="1">
    <citation type="submission" date="2015-12" db="EMBL/GenBank/DDBJ databases">
        <title>The genome of Folsomia candida.</title>
        <authorList>
            <person name="Faddeeva A."/>
            <person name="Derks M.F."/>
            <person name="Anvar Y."/>
            <person name="Smit S."/>
            <person name="Van Straalen N."/>
            <person name="Roelofs D."/>
        </authorList>
    </citation>
    <scope>NUCLEOTIDE SEQUENCE [LARGE SCALE GENOMIC DNA]</scope>
    <source>
        <strain evidence="6 7">VU population</strain>
        <tissue evidence="6">Whole body</tissue>
    </source>
</reference>
<dbReference type="AlphaFoldDB" id="A0A226EJE6"/>
<dbReference type="Proteomes" id="UP000198287">
    <property type="component" value="Unassembled WGS sequence"/>
</dbReference>
<evidence type="ECO:0000259" key="5">
    <source>
        <dbReference type="PROSITE" id="PS50222"/>
    </source>
</evidence>
<dbReference type="OMA" id="ERMFKQY"/>
<keyword evidence="2" id="KW-0677">Repeat</keyword>
<gene>
    <name evidence="6" type="ORF">Fcan01_07690</name>
</gene>
<comment type="caution">
    <text evidence="6">The sequence shown here is derived from an EMBL/GenBank/DDBJ whole genome shotgun (WGS) entry which is preliminary data.</text>
</comment>
<keyword evidence="3" id="KW-0106">Calcium</keyword>
<proteinExistence type="predicted"/>
<name>A0A226EJE6_FOLCA</name>
<keyword evidence="7" id="KW-1185">Reference proteome</keyword>
<evidence type="ECO:0000256" key="2">
    <source>
        <dbReference type="ARBA" id="ARBA00022737"/>
    </source>
</evidence>
<evidence type="ECO:0000256" key="4">
    <source>
        <dbReference type="SAM" id="Coils"/>
    </source>
</evidence>
<accession>A0A226EJE6</accession>
<dbReference type="InterPro" id="IPR049025">
    <property type="entry name" value="AIF-1_EF_pair"/>
</dbReference>
<keyword evidence="1" id="KW-0479">Metal-binding</keyword>
<dbReference type="InterPro" id="IPR040365">
    <property type="entry name" value="EFHD1/2"/>
</dbReference>
<sequence length="211" mass="24281">MECKAMCGNKLGSDLSEILEKRQARSELSEEQAESILQQTQDTIDHSRMLSRKEVKEYKKLFSRFDHDLDGFLDIEDMKRMMEDLGAPQTHLALKKMIKEVDTDNDDKISFNEFLLIYHKAKAGQLEVDGGLHALAKITEVDITEVGVVGAKGFFESKIEQLKAQNKFEQEVKNEQEEKRKAESEKKQKRMEFAQKYAFFEQVTLTPGPAQ</sequence>
<evidence type="ECO:0000256" key="3">
    <source>
        <dbReference type="ARBA" id="ARBA00022837"/>
    </source>
</evidence>
<evidence type="ECO:0000313" key="6">
    <source>
        <dbReference type="EMBL" id="OXA57843.1"/>
    </source>
</evidence>
<feature type="coiled-coil region" evidence="4">
    <location>
        <begin position="159"/>
        <end position="192"/>
    </location>
</feature>
<dbReference type="Gene3D" id="1.10.238.10">
    <property type="entry name" value="EF-hand"/>
    <property type="match status" value="1"/>
</dbReference>
<dbReference type="PANTHER" id="PTHR13025">
    <property type="entry name" value="EF-HAND DOMAIN-CONTAINING PROTEIN D"/>
    <property type="match status" value="1"/>
</dbReference>
<evidence type="ECO:0000256" key="1">
    <source>
        <dbReference type="ARBA" id="ARBA00022723"/>
    </source>
</evidence>
<dbReference type="InterPro" id="IPR002048">
    <property type="entry name" value="EF_hand_dom"/>
</dbReference>